<dbReference type="EMBL" id="CP063849">
    <property type="protein sequence ID" value="QOY85085.1"/>
    <property type="molecule type" value="Genomic_DNA"/>
</dbReference>
<accession>A0A7S7NK45</accession>
<feature type="domain" description="Ice-binding protein C-terminal" evidence="2">
    <location>
        <begin position="250"/>
        <end position="273"/>
    </location>
</feature>
<feature type="signal peptide" evidence="1">
    <location>
        <begin position="1"/>
        <end position="26"/>
    </location>
</feature>
<evidence type="ECO:0000313" key="4">
    <source>
        <dbReference type="Proteomes" id="UP000593892"/>
    </source>
</evidence>
<dbReference type="AlphaFoldDB" id="A0A7S7NK45"/>
<reference evidence="3 4" key="1">
    <citation type="submission" date="2020-10" db="EMBL/GenBank/DDBJ databases">
        <title>Complete genome sequence of Paludibaculum fermentans P105T, a facultatively anaerobic acidobacterium capable of dissimilatory Fe(III) reduction.</title>
        <authorList>
            <person name="Dedysh S.N."/>
            <person name="Beletsky A.V."/>
            <person name="Kulichevskaya I.S."/>
            <person name="Mardanov A.V."/>
            <person name="Ravin N.V."/>
        </authorList>
    </citation>
    <scope>NUCLEOTIDE SEQUENCE [LARGE SCALE GENOMIC DNA]</scope>
    <source>
        <strain evidence="3 4">P105</strain>
    </source>
</reference>
<feature type="chain" id="PRO_5032702034" evidence="1">
    <location>
        <begin position="27"/>
        <end position="275"/>
    </location>
</feature>
<evidence type="ECO:0000313" key="3">
    <source>
        <dbReference type="EMBL" id="QOY85085.1"/>
    </source>
</evidence>
<evidence type="ECO:0000259" key="2">
    <source>
        <dbReference type="Pfam" id="PF07589"/>
    </source>
</evidence>
<dbReference type="InterPro" id="IPR013424">
    <property type="entry name" value="Ice-binding_C"/>
</dbReference>
<evidence type="ECO:0000256" key="1">
    <source>
        <dbReference type="SAM" id="SignalP"/>
    </source>
</evidence>
<organism evidence="3 4">
    <name type="scientific">Paludibaculum fermentans</name>
    <dbReference type="NCBI Taxonomy" id="1473598"/>
    <lineage>
        <taxon>Bacteria</taxon>
        <taxon>Pseudomonadati</taxon>
        <taxon>Acidobacteriota</taxon>
        <taxon>Terriglobia</taxon>
        <taxon>Bryobacterales</taxon>
        <taxon>Bryobacteraceae</taxon>
        <taxon>Paludibaculum</taxon>
    </lineage>
</organism>
<dbReference type="KEGG" id="pfer:IRI77_19795"/>
<keyword evidence="1" id="KW-0732">Signal</keyword>
<dbReference type="NCBIfam" id="TIGR02595">
    <property type="entry name" value="PEP_CTERM"/>
    <property type="match status" value="1"/>
</dbReference>
<dbReference type="Pfam" id="PF07589">
    <property type="entry name" value="PEP-CTERM"/>
    <property type="match status" value="1"/>
</dbReference>
<dbReference type="Proteomes" id="UP000593892">
    <property type="component" value="Chromosome"/>
</dbReference>
<dbReference type="RefSeq" id="WP_194446755.1">
    <property type="nucleotide sequence ID" value="NZ_CP063849.1"/>
</dbReference>
<proteinExistence type="predicted"/>
<sequence>MIRFALAFLLAPMAMMAATISVNVYAALGPSPYPGESPSYGTAYPQAGTYATTVQDALQAGGTDSGDINTSPTAFNKVTSVNASEILTSAGAYNMWRGNLNPTGNFANETGTFLFFPFSITVTGGQVALSDITFTQTFSNPTLQAAYGVNYVYSAADIYSFEEMGFVNPSTYLTGGEGASTPVDGIFNTGGFFAFAYNATANGGVTPNQQVANTLAAIAAFGNYTIKTCVSVGTQASSCAEVAVNAPPQAIPEPASYALMGAGLLSLLAFRRKRA</sequence>
<keyword evidence="4" id="KW-1185">Reference proteome</keyword>
<gene>
    <name evidence="3" type="ORF">IRI77_19795</name>
</gene>
<name>A0A7S7NK45_PALFE</name>
<protein>
    <submittedName>
        <fullName evidence="3">PEP-CTERM sorting domain-containing protein</fullName>
    </submittedName>
</protein>